<dbReference type="AlphaFoldDB" id="K6Y0P9"/>
<keyword evidence="2" id="KW-1185">Reference proteome</keyword>
<evidence type="ECO:0000313" key="2">
    <source>
        <dbReference type="Proteomes" id="UP000006327"/>
    </source>
</evidence>
<reference evidence="1 2" key="1">
    <citation type="journal article" date="2017" name="Antonie Van Leeuwenhoek">
        <title>Rhizobium rhizosphaerae sp. nov., a novel species isolated from rice rhizosphere.</title>
        <authorList>
            <person name="Zhao J.J."/>
            <person name="Zhang J."/>
            <person name="Zhang R.J."/>
            <person name="Zhang C.W."/>
            <person name="Yin H.Q."/>
            <person name="Zhang X.X."/>
        </authorList>
    </citation>
    <scope>NUCLEOTIDE SEQUENCE [LARGE SCALE GENOMIC DNA]</scope>
    <source>
        <strain evidence="1 2">BSs20135</strain>
    </source>
</reference>
<dbReference type="RefSeq" id="WP_007616329.1">
    <property type="nucleotide sequence ID" value="NZ_BAEO01000007.1"/>
</dbReference>
<name>K6Y0P9_9ALTE</name>
<dbReference type="OrthoDB" id="6107046at2"/>
<dbReference type="EMBL" id="BAEO01000007">
    <property type="protein sequence ID" value="GAC17491.1"/>
    <property type="molecule type" value="Genomic_DNA"/>
</dbReference>
<evidence type="ECO:0000313" key="1">
    <source>
        <dbReference type="EMBL" id="GAC17491.1"/>
    </source>
</evidence>
<organism evidence="1 2">
    <name type="scientific">Paraglaciecola arctica BSs20135</name>
    <dbReference type="NCBI Taxonomy" id="493475"/>
    <lineage>
        <taxon>Bacteria</taxon>
        <taxon>Pseudomonadati</taxon>
        <taxon>Pseudomonadota</taxon>
        <taxon>Gammaproteobacteria</taxon>
        <taxon>Alteromonadales</taxon>
        <taxon>Alteromonadaceae</taxon>
        <taxon>Paraglaciecola</taxon>
    </lineage>
</organism>
<gene>
    <name evidence="1" type="ORF">GARC_0510</name>
</gene>
<dbReference type="eggNOG" id="ENOG5033IPM">
    <property type="taxonomic scope" value="Bacteria"/>
</dbReference>
<evidence type="ECO:0008006" key="3">
    <source>
        <dbReference type="Google" id="ProtNLM"/>
    </source>
</evidence>
<sequence length="73" mass="8039">MSEALKSVLENIEHMTSSEKALAAHCLLSSLEEKPNDDVDSAWLALSQARSKELVTGEVKAVSWEQIKSQIVK</sequence>
<protein>
    <recommendedName>
        <fullName evidence="3">Addiction module component</fullName>
    </recommendedName>
</protein>
<dbReference type="InterPro" id="IPR013406">
    <property type="entry name" value="CHP02574_addiction_mod"/>
</dbReference>
<dbReference type="Proteomes" id="UP000006327">
    <property type="component" value="Unassembled WGS sequence"/>
</dbReference>
<proteinExistence type="predicted"/>
<dbReference type="Pfam" id="PF09720">
    <property type="entry name" value="Unstab_antitox"/>
    <property type="match status" value="1"/>
</dbReference>
<comment type="caution">
    <text evidence="1">The sequence shown here is derived from an EMBL/GenBank/DDBJ whole genome shotgun (WGS) entry which is preliminary data.</text>
</comment>
<accession>K6Y0P9</accession>